<proteinExistence type="predicted"/>
<feature type="compositionally biased region" description="Basic residues" evidence="1">
    <location>
        <begin position="1"/>
        <end position="12"/>
    </location>
</feature>
<gene>
    <name evidence="2" type="ORF">ACFQDI_09395</name>
</gene>
<organism evidence="2 3">
    <name type="scientific">Prosthecobacter fluviatilis</name>
    <dbReference type="NCBI Taxonomy" id="445931"/>
    <lineage>
        <taxon>Bacteria</taxon>
        <taxon>Pseudomonadati</taxon>
        <taxon>Verrucomicrobiota</taxon>
        <taxon>Verrucomicrobiia</taxon>
        <taxon>Verrucomicrobiales</taxon>
        <taxon>Verrucomicrobiaceae</taxon>
        <taxon>Prosthecobacter</taxon>
    </lineage>
</organism>
<accession>A0ABW0KQ27</accession>
<evidence type="ECO:0000313" key="3">
    <source>
        <dbReference type="Proteomes" id="UP001596052"/>
    </source>
</evidence>
<name>A0ABW0KQ27_9BACT</name>
<reference evidence="3" key="1">
    <citation type="journal article" date="2019" name="Int. J. Syst. Evol. Microbiol.">
        <title>The Global Catalogue of Microorganisms (GCM) 10K type strain sequencing project: providing services to taxonomists for standard genome sequencing and annotation.</title>
        <authorList>
            <consortium name="The Broad Institute Genomics Platform"/>
            <consortium name="The Broad Institute Genome Sequencing Center for Infectious Disease"/>
            <person name="Wu L."/>
            <person name="Ma J."/>
        </authorList>
    </citation>
    <scope>NUCLEOTIDE SEQUENCE [LARGE SCALE GENOMIC DNA]</scope>
    <source>
        <strain evidence="3">CGMCC 4.1469</strain>
    </source>
</reference>
<dbReference type="EMBL" id="JBHSMQ010000003">
    <property type="protein sequence ID" value="MFC5455067.1"/>
    <property type="molecule type" value="Genomic_DNA"/>
</dbReference>
<dbReference type="RefSeq" id="WP_377165786.1">
    <property type="nucleotide sequence ID" value="NZ_JBHSMQ010000003.1"/>
</dbReference>
<evidence type="ECO:0000313" key="2">
    <source>
        <dbReference type="EMBL" id="MFC5455067.1"/>
    </source>
</evidence>
<sequence length="210" mass="21466">MAKKSAPKKASAKKPAASQKSAMAKKKPAPVKKATAANNKKAGAVKPKAAAKPVAPAKKAEPAPVLKPVFEAPDPKPTAPATAAATKVVMKTGAGGATALTIAAQASAGAAANGNTHPANILVLVSSSGWPVTDLTKDHFTLMEYFEVPGQQAPFSNNITSFRNVGTGAYLLQVKPINGAPWRSGHHLAQILVSSADDRQGQGAVKLIIR</sequence>
<feature type="compositionally biased region" description="Low complexity" evidence="1">
    <location>
        <begin position="31"/>
        <end position="61"/>
    </location>
</feature>
<keyword evidence="3" id="KW-1185">Reference proteome</keyword>
<dbReference type="Proteomes" id="UP001596052">
    <property type="component" value="Unassembled WGS sequence"/>
</dbReference>
<comment type="caution">
    <text evidence="2">The sequence shown here is derived from an EMBL/GenBank/DDBJ whole genome shotgun (WGS) entry which is preliminary data.</text>
</comment>
<evidence type="ECO:0000256" key="1">
    <source>
        <dbReference type="SAM" id="MobiDB-lite"/>
    </source>
</evidence>
<feature type="compositionally biased region" description="Low complexity" evidence="1">
    <location>
        <begin position="13"/>
        <end position="22"/>
    </location>
</feature>
<feature type="region of interest" description="Disordered" evidence="1">
    <location>
        <begin position="1"/>
        <end position="61"/>
    </location>
</feature>
<protein>
    <submittedName>
        <fullName evidence="2">Uncharacterized protein</fullName>
    </submittedName>
</protein>